<dbReference type="STRING" id="246786.GS18_0205675"/>
<accession>A0A084H493</accession>
<keyword evidence="2" id="KW-1185">Reference proteome</keyword>
<sequence>MRVFFHTAVLFLTGFCLYLAWTGFIEKELTVNTLNGEIMEKIREDSIAETGINVQKKAVYRVRLSTGKVFAVSSSVFERVEKGENVQFAEKDKHFYLIDGRKIIY</sequence>
<name>A0A084H493_METID</name>
<evidence type="ECO:0000313" key="1">
    <source>
        <dbReference type="EMBL" id="KEZ54405.1"/>
    </source>
</evidence>
<protein>
    <submittedName>
        <fullName evidence="1">Uncharacterized protein</fullName>
    </submittedName>
</protein>
<dbReference type="EMBL" id="JNVC02000001">
    <property type="protein sequence ID" value="KEZ54405.1"/>
    <property type="molecule type" value="Genomic_DNA"/>
</dbReference>
<dbReference type="RefSeq" id="WP_029281007.1">
    <property type="nucleotide sequence ID" value="NZ_CANLZQ010000006.1"/>
</dbReference>
<organism evidence="1 2">
    <name type="scientific">Metabacillus indicus</name>
    <name type="common">Bacillus indicus</name>
    <dbReference type="NCBI Taxonomy" id="246786"/>
    <lineage>
        <taxon>Bacteria</taxon>
        <taxon>Bacillati</taxon>
        <taxon>Bacillota</taxon>
        <taxon>Bacilli</taxon>
        <taxon>Bacillales</taxon>
        <taxon>Bacillaceae</taxon>
        <taxon>Metabacillus</taxon>
    </lineage>
</organism>
<dbReference type="Proteomes" id="UP000028549">
    <property type="component" value="Unassembled WGS sequence"/>
</dbReference>
<proteinExistence type="predicted"/>
<reference evidence="1 2" key="1">
    <citation type="journal article" date="2005" name="Int. J. Syst. Evol. Microbiol.">
        <title>Bacillus cibi sp. nov., isolated from jeotgal, a traditional Korean fermented seafood.</title>
        <authorList>
            <person name="Yoon J.H."/>
            <person name="Lee C.H."/>
            <person name="Oh T.K."/>
        </authorList>
    </citation>
    <scope>NUCLEOTIDE SEQUENCE [LARGE SCALE GENOMIC DNA]</scope>
    <source>
        <strain evidence="1 2">DSM 16189</strain>
    </source>
</reference>
<dbReference type="AlphaFoldDB" id="A0A084H493"/>
<gene>
    <name evidence="1" type="ORF">GS18_0205675</name>
</gene>
<dbReference type="OrthoDB" id="2971803at2"/>
<comment type="caution">
    <text evidence="1">The sequence shown here is derived from an EMBL/GenBank/DDBJ whole genome shotgun (WGS) entry which is preliminary data.</text>
</comment>
<evidence type="ECO:0000313" key="2">
    <source>
        <dbReference type="Proteomes" id="UP000028549"/>
    </source>
</evidence>